<dbReference type="EMBL" id="JACXSS010000001">
    <property type="protein sequence ID" value="MBD9355126.1"/>
    <property type="molecule type" value="Genomic_DNA"/>
</dbReference>
<gene>
    <name evidence="1" type="ORF">IE877_04385</name>
</gene>
<sequence>MMHQPAVSVEAATSVGSFSVFRGRRILRQCFTGKEHCGHSAAGNAQKNALAAEASALICGTDCGKAKCVAIGLASGWMPRNRFEINPILIKS</sequence>
<reference evidence="1 2" key="1">
    <citation type="submission" date="2020-09" db="EMBL/GenBank/DDBJ databases">
        <title>Methylomonas albis sp. nov. and Methylomonas fluvii sp. nov.: Two cold-adapted methanotrophs from the River Elbe and an amended description of Methylovulum psychrotolerans strain Eb1.</title>
        <authorList>
            <person name="Bussmann I.K."/>
            <person name="Klings K.-W."/>
            <person name="Warnstedt J."/>
            <person name="Hoppert M."/>
            <person name="Saborowski A."/>
            <person name="Horn F."/>
            <person name="Liebner S."/>
        </authorList>
    </citation>
    <scope>NUCLEOTIDE SEQUENCE [LARGE SCALE GENOMIC DNA]</scope>
    <source>
        <strain evidence="1 2">EbA</strain>
    </source>
</reference>
<evidence type="ECO:0000313" key="2">
    <source>
        <dbReference type="Proteomes" id="UP000652176"/>
    </source>
</evidence>
<evidence type="ECO:0000313" key="1">
    <source>
        <dbReference type="EMBL" id="MBD9355126.1"/>
    </source>
</evidence>
<dbReference type="RefSeq" id="WP_192373528.1">
    <property type="nucleotide sequence ID" value="NZ_CAJHIV010000001.1"/>
</dbReference>
<protein>
    <submittedName>
        <fullName evidence="1">Uncharacterized protein</fullName>
    </submittedName>
</protein>
<keyword evidence="2" id="KW-1185">Reference proteome</keyword>
<dbReference type="Proteomes" id="UP000652176">
    <property type="component" value="Unassembled WGS sequence"/>
</dbReference>
<name>A0ABR9CW89_9GAMM</name>
<proteinExistence type="predicted"/>
<accession>A0ABR9CW89</accession>
<comment type="caution">
    <text evidence="1">The sequence shown here is derived from an EMBL/GenBank/DDBJ whole genome shotgun (WGS) entry which is preliminary data.</text>
</comment>
<organism evidence="1 2">
    <name type="scientific">Methylomonas albis</name>
    <dbReference type="NCBI Taxonomy" id="1854563"/>
    <lineage>
        <taxon>Bacteria</taxon>
        <taxon>Pseudomonadati</taxon>
        <taxon>Pseudomonadota</taxon>
        <taxon>Gammaproteobacteria</taxon>
        <taxon>Methylococcales</taxon>
        <taxon>Methylococcaceae</taxon>
        <taxon>Methylomonas</taxon>
    </lineage>
</organism>